<name>A0A7J7MVD1_9MAGN</name>
<dbReference type="AlphaFoldDB" id="A0A7J7MVD1"/>
<sequence length="53" mass="6187">MFVVWCGSGEPLDWPVGFQGFFGKRFLFEGIGILVAVRRWRWCFYFGKPLLGL</sequence>
<gene>
    <name evidence="1" type="ORF">GIB67_040254</name>
</gene>
<organism evidence="1 2">
    <name type="scientific">Kingdonia uniflora</name>
    <dbReference type="NCBI Taxonomy" id="39325"/>
    <lineage>
        <taxon>Eukaryota</taxon>
        <taxon>Viridiplantae</taxon>
        <taxon>Streptophyta</taxon>
        <taxon>Embryophyta</taxon>
        <taxon>Tracheophyta</taxon>
        <taxon>Spermatophyta</taxon>
        <taxon>Magnoliopsida</taxon>
        <taxon>Ranunculales</taxon>
        <taxon>Circaeasteraceae</taxon>
        <taxon>Kingdonia</taxon>
    </lineage>
</organism>
<accession>A0A7J7MVD1</accession>
<dbReference type="Proteomes" id="UP000541444">
    <property type="component" value="Unassembled WGS sequence"/>
</dbReference>
<reference evidence="1 2" key="1">
    <citation type="journal article" date="2020" name="IScience">
        <title>Genome Sequencing of the Endangered Kingdonia uniflora (Circaeasteraceae, Ranunculales) Reveals Potential Mechanisms of Evolutionary Specialization.</title>
        <authorList>
            <person name="Sun Y."/>
            <person name="Deng T."/>
            <person name="Zhang A."/>
            <person name="Moore M.J."/>
            <person name="Landis J.B."/>
            <person name="Lin N."/>
            <person name="Zhang H."/>
            <person name="Zhang X."/>
            <person name="Huang J."/>
            <person name="Zhang X."/>
            <person name="Sun H."/>
            <person name="Wang H."/>
        </authorList>
    </citation>
    <scope>NUCLEOTIDE SEQUENCE [LARGE SCALE GENOMIC DNA]</scope>
    <source>
        <strain evidence="1">TB1705</strain>
        <tissue evidence="1">Leaf</tissue>
    </source>
</reference>
<evidence type="ECO:0000313" key="1">
    <source>
        <dbReference type="EMBL" id="KAF6158740.1"/>
    </source>
</evidence>
<keyword evidence="2" id="KW-1185">Reference proteome</keyword>
<protein>
    <submittedName>
        <fullName evidence="1">Uncharacterized protein</fullName>
    </submittedName>
</protein>
<evidence type="ECO:0000313" key="2">
    <source>
        <dbReference type="Proteomes" id="UP000541444"/>
    </source>
</evidence>
<dbReference type="EMBL" id="JACGCM010001219">
    <property type="protein sequence ID" value="KAF6158740.1"/>
    <property type="molecule type" value="Genomic_DNA"/>
</dbReference>
<comment type="caution">
    <text evidence="1">The sequence shown here is derived from an EMBL/GenBank/DDBJ whole genome shotgun (WGS) entry which is preliminary data.</text>
</comment>
<proteinExistence type="predicted"/>